<evidence type="ECO:0000259" key="3">
    <source>
        <dbReference type="PROSITE" id="PS50851"/>
    </source>
</evidence>
<keyword evidence="5" id="KW-1185">Reference proteome</keyword>
<dbReference type="SUPFAM" id="SSF50341">
    <property type="entry name" value="CheW-like"/>
    <property type="match status" value="1"/>
</dbReference>
<name>A0A6I6D7Q4_9GAMM</name>
<gene>
    <name evidence="4" type="ORF">GM160_03355</name>
</gene>
<dbReference type="GO" id="GO:0000160">
    <property type="term" value="P:phosphorelay signal transduction system"/>
    <property type="evidence" value="ECO:0007669"/>
    <property type="project" value="InterPro"/>
</dbReference>
<dbReference type="PROSITE" id="PS50110">
    <property type="entry name" value="RESPONSE_REGULATORY"/>
    <property type="match status" value="1"/>
</dbReference>
<dbReference type="SMART" id="SM00448">
    <property type="entry name" value="REC"/>
    <property type="match status" value="1"/>
</dbReference>
<accession>A0A6I6D7Q4</accession>
<dbReference type="SMART" id="SM00260">
    <property type="entry name" value="CheW"/>
    <property type="match status" value="1"/>
</dbReference>
<feature type="modified residue" description="4-aspartylphosphate" evidence="1">
    <location>
        <position position="236"/>
    </location>
</feature>
<dbReference type="PANTHER" id="PTHR47233:SF3">
    <property type="entry name" value="CHEMOTAXIS PROTEIN CHEV"/>
    <property type="match status" value="1"/>
</dbReference>
<feature type="domain" description="Response regulatory" evidence="2">
    <location>
        <begin position="178"/>
        <end position="303"/>
    </location>
</feature>
<dbReference type="InterPro" id="IPR002545">
    <property type="entry name" value="CheW-lke_dom"/>
</dbReference>
<dbReference type="Proteomes" id="UP000427716">
    <property type="component" value="Chromosome"/>
</dbReference>
<dbReference type="InterPro" id="IPR036061">
    <property type="entry name" value="CheW-like_dom_sf"/>
</dbReference>
<dbReference type="Pfam" id="PF00072">
    <property type="entry name" value="Response_reg"/>
    <property type="match status" value="1"/>
</dbReference>
<dbReference type="PROSITE" id="PS50851">
    <property type="entry name" value="CHEW"/>
    <property type="match status" value="1"/>
</dbReference>
<dbReference type="Pfam" id="PF01584">
    <property type="entry name" value="CheW"/>
    <property type="match status" value="1"/>
</dbReference>
<organism evidence="4 5">
    <name type="scientific">Guyparkeria halophila</name>
    <dbReference type="NCBI Taxonomy" id="47960"/>
    <lineage>
        <taxon>Bacteria</taxon>
        <taxon>Pseudomonadati</taxon>
        <taxon>Pseudomonadota</taxon>
        <taxon>Gammaproteobacteria</taxon>
        <taxon>Chromatiales</taxon>
        <taxon>Thioalkalibacteraceae</taxon>
        <taxon>Guyparkeria</taxon>
    </lineage>
</organism>
<dbReference type="GO" id="GO:0006935">
    <property type="term" value="P:chemotaxis"/>
    <property type="evidence" value="ECO:0007669"/>
    <property type="project" value="InterPro"/>
</dbReference>
<dbReference type="Gene3D" id="2.30.30.40">
    <property type="entry name" value="SH3 Domains"/>
    <property type="match status" value="1"/>
</dbReference>
<feature type="domain" description="CheW-like" evidence="3">
    <location>
        <begin position="15"/>
        <end position="156"/>
    </location>
</feature>
<reference evidence="4 5" key="1">
    <citation type="submission" date="2019-11" db="EMBL/GenBank/DDBJ databases">
        <authorList>
            <person name="Zhang J."/>
            <person name="Sun C."/>
        </authorList>
    </citation>
    <scope>NUCLEOTIDE SEQUENCE [LARGE SCALE GENOMIC DNA]</scope>
    <source>
        <strain evidence="5">sp2</strain>
    </source>
</reference>
<evidence type="ECO:0000256" key="1">
    <source>
        <dbReference type="PROSITE-ProRule" id="PRU00169"/>
    </source>
</evidence>
<dbReference type="InterPro" id="IPR001789">
    <property type="entry name" value="Sig_transdc_resp-reg_receiver"/>
</dbReference>
<evidence type="ECO:0000313" key="4">
    <source>
        <dbReference type="EMBL" id="QGT79534.1"/>
    </source>
</evidence>
<evidence type="ECO:0000259" key="2">
    <source>
        <dbReference type="PROSITE" id="PS50110"/>
    </source>
</evidence>
<evidence type="ECO:0000313" key="5">
    <source>
        <dbReference type="Proteomes" id="UP000427716"/>
    </source>
</evidence>
<sequence length="314" mass="34937">MSSVDSRTQLAGRNRLELLVFGLGNDQRFGINVFKVREVIRCPKLTDVPHSDSSIRGIADVRGHTITVIDLSEAIGKGRMTDEQVENAFVIITEYNRAVQGFLVHSVDRIVNLSWKEVLTPPSGTNNSNFLTAVARIDKQLVEIIDVEQIFARVVGVADTVSDDVIGEYGEIAKGSDLVLVVDDSVVARKQVESTLEQMHLKSVVTKNGQEAIDTLRRWKEKQPEQLERLAMVVSDIEMPTMDGYTLTSLIRQDSALKGIYVILHSSLSGVFNEKMVKQVGADRFIPKFHPDDLARVVGDALRRHEVHHAVDEA</sequence>
<dbReference type="PIRSF" id="PIRSF002867">
    <property type="entry name" value="CheV"/>
    <property type="match status" value="1"/>
</dbReference>
<keyword evidence="1" id="KW-0597">Phosphoprotein</keyword>
<dbReference type="Gene3D" id="2.40.50.180">
    <property type="entry name" value="CheA-289, Domain 4"/>
    <property type="match status" value="1"/>
</dbReference>
<dbReference type="InterPro" id="IPR024181">
    <property type="entry name" value="Chemotax_regulator_CheV"/>
</dbReference>
<dbReference type="SUPFAM" id="SSF52172">
    <property type="entry name" value="CheY-like"/>
    <property type="match status" value="1"/>
</dbReference>
<dbReference type="Gene3D" id="3.40.50.2300">
    <property type="match status" value="1"/>
</dbReference>
<protein>
    <submittedName>
        <fullName evidence="4">Response regulator</fullName>
    </submittedName>
</protein>
<dbReference type="PANTHER" id="PTHR47233">
    <property type="entry name" value="CHEMOTAXIS PROTEIN CHEV"/>
    <property type="match status" value="1"/>
</dbReference>
<proteinExistence type="predicted"/>
<dbReference type="AlphaFoldDB" id="A0A6I6D7Q4"/>
<dbReference type="EMBL" id="CP046415">
    <property type="protein sequence ID" value="QGT79534.1"/>
    <property type="molecule type" value="Genomic_DNA"/>
</dbReference>
<dbReference type="KEGG" id="ghl:GM160_03355"/>
<dbReference type="InterPro" id="IPR011006">
    <property type="entry name" value="CheY-like_superfamily"/>
</dbReference>